<organism evidence="1 2">
    <name type="scientific">Vibrio gazogenes DSM 21264 = NBRC 103151</name>
    <dbReference type="NCBI Taxonomy" id="1123492"/>
    <lineage>
        <taxon>Bacteria</taxon>
        <taxon>Pseudomonadati</taxon>
        <taxon>Pseudomonadota</taxon>
        <taxon>Gammaproteobacteria</taxon>
        <taxon>Vibrionales</taxon>
        <taxon>Vibrionaceae</taxon>
        <taxon>Vibrio</taxon>
    </lineage>
</organism>
<proteinExistence type="predicted"/>
<evidence type="ECO:0000313" key="2">
    <source>
        <dbReference type="Proteomes" id="UP000184159"/>
    </source>
</evidence>
<dbReference type="AlphaFoldDB" id="A0A1M5DSG8"/>
<sequence length="39" mass="4572">MNIEQALHTTVESNQDFLSYEKLNHFLDDDIVHAKKQKA</sequence>
<accession>A0A1M5DSG8</accession>
<dbReference type="Proteomes" id="UP000184159">
    <property type="component" value="Unassembled WGS sequence"/>
</dbReference>
<protein>
    <submittedName>
        <fullName evidence="1">Uncharacterized protein</fullName>
    </submittedName>
</protein>
<dbReference type="EMBL" id="FQUH01000015">
    <property type="protein sequence ID" value="SHF69814.1"/>
    <property type="molecule type" value="Genomic_DNA"/>
</dbReference>
<name>A0A1M5DSG8_VIBGA</name>
<gene>
    <name evidence="1" type="ORF">SAMN02745781_02953</name>
</gene>
<reference evidence="2" key="1">
    <citation type="submission" date="2016-11" db="EMBL/GenBank/DDBJ databases">
        <authorList>
            <person name="Varghese N."/>
            <person name="Submissions S."/>
        </authorList>
    </citation>
    <scope>NUCLEOTIDE SEQUENCE [LARGE SCALE GENOMIC DNA]</scope>
    <source>
        <strain evidence="2">DSM 21264</strain>
    </source>
</reference>
<keyword evidence="2" id="KW-1185">Reference proteome</keyword>
<evidence type="ECO:0000313" key="1">
    <source>
        <dbReference type="EMBL" id="SHF69814.1"/>
    </source>
</evidence>